<evidence type="ECO:0000313" key="2">
    <source>
        <dbReference type="Proteomes" id="UP000824469"/>
    </source>
</evidence>
<comment type="caution">
    <text evidence="1">The sequence shown here is derived from an EMBL/GenBank/DDBJ whole genome shotgun (WGS) entry which is preliminary data.</text>
</comment>
<organism evidence="1 2">
    <name type="scientific">Taxus chinensis</name>
    <name type="common">Chinese yew</name>
    <name type="synonym">Taxus wallichiana var. chinensis</name>
    <dbReference type="NCBI Taxonomy" id="29808"/>
    <lineage>
        <taxon>Eukaryota</taxon>
        <taxon>Viridiplantae</taxon>
        <taxon>Streptophyta</taxon>
        <taxon>Embryophyta</taxon>
        <taxon>Tracheophyta</taxon>
        <taxon>Spermatophyta</taxon>
        <taxon>Pinopsida</taxon>
        <taxon>Pinidae</taxon>
        <taxon>Conifers II</taxon>
        <taxon>Cupressales</taxon>
        <taxon>Taxaceae</taxon>
        <taxon>Taxus</taxon>
    </lineage>
</organism>
<accession>A0AA38FYX5</accession>
<dbReference type="EMBL" id="JAHRHJ020000006">
    <property type="protein sequence ID" value="KAH9311788.1"/>
    <property type="molecule type" value="Genomic_DNA"/>
</dbReference>
<feature type="non-terminal residue" evidence="1">
    <location>
        <position position="182"/>
    </location>
</feature>
<name>A0AA38FYX5_TAXCH</name>
<protein>
    <submittedName>
        <fullName evidence="1">Uncharacterized protein</fullName>
    </submittedName>
</protein>
<dbReference type="Proteomes" id="UP000824469">
    <property type="component" value="Unassembled WGS sequence"/>
</dbReference>
<keyword evidence="2" id="KW-1185">Reference proteome</keyword>
<sequence>MSPRRWTCHQTPRMIKWNQGGRARICLLELVAILANCNAKKLEVSFKTNVDQMELQRAKEEESEHTNFVFKDEEEEEEPKVEEVFVELKAEEGYFNKLASPLSKAMYPSQKREKLIEEEDFEGLFLSIGHEYNEETLSPLEEFAWEDIIGISKPETLEEGDVFASLVNEVEHKDEDGILQGE</sequence>
<gene>
    <name evidence="1" type="ORF">KI387_026823</name>
</gene>
<proteinExistence type="predicted"/>
<evidence type="ECO:0000313" key="1">
    <source>
        <dbReference type="EMBL" id="KAH9311788.1"/>
    </source>
</evidence>
<dbReference type="AlphaFoldDB" id="A0AA38FYX5"/>
<reference evidence="1 2" key="1">
    <citation type="journal article" date="2021" name="Nat. Plants">
        <title>The Taxus genome provides insights into paclitaxel biosynthesis.</title>
        <authorList>
            <person name="Xiong X."/>
            <person name="Gou J."/>
            <person name="Liao Q."/>
            <person name="Li Y."/>
            <person name="Zhou Q."/>
            <person name="Bi G."/>
            <person name="Li C."/>
            <person name="Du R."/>
            <person name="Wang X."/>
            <person name="Sun T."/>
            <person name="Guo L."/>
            <person name="Liang H."/>
            <person name="Lu P."/>
            <person name="Wu Y."/>
            <person name="Zhang Z."/>
            <person name="Ro D.K."/>
            <person name="Shang Y."/>
            <person name="Huang S."/>
            <person name="Yan J."/>
        </authorList>
    </citation>
    <scope>NUCLEOTIDE SEQUENCE [LARGE SCALE GENOMIC DNA]</scope>
    <source>
        <strain evidence="1">Ta-2019</strain>
    </source>
</reference>